<keyword evidence="2" id="KW-0812">Transmembrane</keyword>
<keyword evidence="2" id="KW-1133">Transmembrane helix</keyword>
<gene>
    <name evidence="3" type="ORF">PENVUL_c004G09451</name>
</gene>
<dbReference type="AlphaFoldDB" id="A0A1V6S8T3"/>
<feature type="region of interest" description="Disordered" evidence="1">
    <location>
        <begin position="1"/>
        <end position="69"/>
    </location>
</feature>
<evidence type="ECO:0000313" key="3">
    <source>
        <dbReference type="EMBL" id="OQE10452.1"/>
    </source>
</evidence>
<dbReference type="Proteomes" id="UP000191518">
    <property type="component" value="Unassembled WGS sequence"/>
</dbReference>
<feature type="transmembrane region" description="Helical" evidence="2">
    <location>
        <begin position="314"/>
        <end position="336"/>
    </location>
</feature>
<keyword evidence="4" id="KW-1185">Reference proteome</keyword>
<evidence type="ECO:0000313" key="4">
    <source>
        <dbReference type="Proteomes" id="UP000191518"/>
    </source>
</evidence>
<dbReference type="EMBL" id="MDYP01000004">
    <property type="protein sequence ID" value="OQE10452.1"/>
    <property type="molecule type" value="Genomic_DNA"/>
</dbReference>
<feature type="transmembrane region" description="Helical" evidence="2">
    <location>
        <begin position="342"/>
        <end position="360"/>
    </location>
</feature>
<comment type="caution">
    <text evidence="3">The sequence shown here is derived from an EMBL/GenBank/DDBJ whole genome shotgun (WGS) entry which is preliminary data.</text>
</comment>
<name>A0A1V6S8T3_9EURO</name>
<protein>
    <submittedName>
        <fullName evidence="3">Uncharacterized protein</fullName>
    </submittedName>
</protein>
<sequence>MHPSSFGKPIRPPSRSLRSKTRPPPAKSCLAASSSRSLRSKTRPPPAKSCLAASSSDRDSSHSGEPCVRKSVHFPDDKFLVRVRSIPPRENRPKMKAIFKQGRIGEKKMFIMYTSDSMGSNQRFLRKLPRGYGRQYPSHSQWVSIVRARHIAAAYLSEPRSPRFAPSSNGSVPEPAFDGSLHGSVFDMSSLKDALPEPASPGSLHGSAFDMSSMLHALPDPDPTFDMGPLMDALPDPNGAFNMRSLSDALSESAPKPRGFASDMSSLMRALPNPDASSDVSSLVHVPKPVIAPRARKSRELPPKARRTRVVQTYVQVGPFSTTCFFSLCGVLLVLGPIFPQLLPAFYAALVLQFIYGTCFS</sequence>
<reference evidence="4" key="1">
    <citation type="journal article" date="2017" name="Nat. Microbiol.">
        <title>Global analysis of biosynthetic gene clusters reveals vast potential of secondary metabolite production in Penicillium species.</title>
        <authorList>
            <person name="Nielsen J.C."/>
            <person name="Grijseels S."/>
            <person name="Prigent S."/>
            <person name="Ji B."/>
            <person name="Dainat J."/>
            <person name="Nielsen K.F."/>
            <person name="Frisvad J.C."/>
            <person name="Workman M."/>
            <person name="Nielsen J."/>
        </authorList>
    </citation>
    <scope>NUCLEOTIDE SEQUENCE [LARGE SCALE GENOMIC DNA]</scope>
    <source>
        <strain evidence="4">IBT 29486</strain>
    </source>
</reference>
<organism evidence="3 4">
    <name type="scientific">Penicillium vulpinum</name>
    <dbReference type="NCBI Taxonomy" id="29845"/>
    <lineage>
        <taxon>Eukaryota</taxon>
        <taxon>Fungi</taxon>
        <taxon>Dikarya</taxon>
        <taxon>Ascomycota</taxon>
        <taxon>Pezizomycotina</taxon>
        <taxon>Eurotiomycetes</taxon>
        <taxon>Eurotiomycetidae</taxon>
        <taxon>Eurotiales</taxon>
        <taxon>Aspergillaceae</taxon>
        <taxon>Penicillium</taxon>
    </lineage>
</organism>
<evidence type="ECO:0000256" key="2">
    <source>
        <dbReference type="SAM" id="Phobius"/>
    </source>
</evidence>
<keyword evidence="2" id="KW-0472">Membrane</keyword>
<evidence type="ECO:0000256" key="1">
    <source>
        <dbReference type="SAM" id="MobiDB-lite"/>
    </source>
</evidence>
<accession>A0A1V6S8T3</accession>
<proteinExistence type="predicted"/>